<evidence type="ECO:0000256" key="3">
    <source>
        <dbReference type="ARBA" id="ARBA00022723"/>
    </source>
</evidence>
<dbReference type="InterPro" id="IPR041891">
    <property type="entry name" value="Alpha_CA_prokaryot-like"/>
</dbReference>
<dbReference type="GO" id="GO:0004089">
    <property type="term" value="F:carbonate dehydratase activity"/>
    <property type="evidence" value="ECO:0007669"/>
    <property type="project" value="UniProtKB-EC"/>
</dbReference>
<dbReference type="SMART" id="SM01057">
    <property type="entry name" value="Carb_anhydrase"/>
    <property type="match status" value="1"/>
</dbReference>
<dbReference type="EMBL" id="KZ559496">
    <property type="protein sequence ID" value="PLN86802.1"/>
    <property type="molecule type" value="Genomic_DNA"/>
</dbReference>
<dbReference type="CDD" id="cd03124">
    <property type="entry name" value="alpha_CA_prokaryotic_like"/>
    <property type="match status" value="1"/>
</dbReference>
<keyword evidence="5" id="KW-0456">Lyase</keyword>
<dbReference type="Gene3D" id="3.10.200.10">
    <property type="entry name" value="Alpha carbonic anhydrase"/>
    <property type="match status" value="1"/>
</dbReference>
<keyword evidence="7" id="KW-0732">Signal</keyword>
<evidence type="ECO:0000256" key="6">
    <source>
        <dbReference type="ARBA" id="ARBA00048348"/>
    </source>
</evidence>
<comment type="catalytic activity">
    <reaction evidence="6">
        <text>hydrogencarbonate + H(+) = CO2 + H2O</text>
        <dbReference type="Rhea" id="RHEA:10748"/>
        <dbReference type="ChEBI" id="CHEBI:15377"/>
        <dbReference type="ChEBI" id="CHEBI:15378"/>
        <dbReference type="ChEBI" id="CHEBI:16526"/>
        <dbReference type="ChEBI" id="CHEBI:17544"/>
        <dbReference type="EC" id="4.2.1.1"/>
    </reaction>
</comment>
<evidence type="ECO:0000256" key="5">
    <source>
        <dbReference type="ARBA" id="ARBA00023239"/>
    </source>
</evidence>
<feature type="signal peptide" evidence="7">
    <location>
        <begin position="1"/>
        <end position="27"/>
    </location>
</feature>
<dbReference type="Pfam" id="PF00194">
    <property type="entry name" value="Carb_anhydrase"/>
    <property type="match status" value="1"/>
</dbReference>
<keyword evidence="4" id="KW-0862">Zinc</keyword>
<evidence type="ECO:0000256" key="7">
    <source>
        <dbReference type="SAM" id="SignalP"/>
    </source>
</evidence>
<evidence type="ECO:0000313" key="10">
    <source>
        <dbReference type="Proteomes" id="UP000235023"/>
    </source>
</evidence>
<dbReference type="InterPro" id="IPR001148">
    <property type="entry name" value="CA_dom"/>
</dbReference>
<evidence type="ECO:0000256" key="2">
    <source>
        <dbReference type="ARBA" id="ARBA00012925"/>
    </source>
</evidence>
<evidence type="ECO:0000256" key="4">
    <source>
        <dbReference type="ARBA" id="ARBA00022833"/>
    </source>
</evidence>
<name>A0A2J5I9Q0_9EURO</name>
<dbReference type="Proteomes" id="UP000235023">
    <property type="component" value="Unassembled WGS sequence"/>
</dbReference>
<dbReference type="PANTHER" id="PTHR18952">
    <property type="entry name" value="CARBONIC ANHYDRASE"/>
    <property type="match status" value="1"/>
</dbReference>
<gene>
    <name evidence="9" type="ORF">BDW42DRAFT_182209</name>
</gene>
<dbReference type="InterPro" id="IPR036398">
    <property type="entry name" value="CA_dom_sf"/>
</dbReference>
<dbReference type="EC" id="4.2.1.1" evidence="2"/>
<feature type="domain" description="Alpha-carbonic anhydrase" evidence="8">
    <location>
        <begin position="46"/>
        <end position="279"/>
    </location>
</feature>
<protein>
    <recommendedName>
        <fullName evidence="2">carbonic anhydrase</fullName>
        <ecNumber evidence="2">4.2.1.1</ecNumber>
    </recommendedName>
</protein>
<dbReference type="OrthoDB" id="429145at2759"/>
<dbReference type="PROSITE" id="PS51144">
    <property type="entry name" value="ALPHA_CA_2"/>
    <property type="match status" value="1"/>
</dbReference>
<dbReference type="SUPFAM" id="SSF51069">
    <property type="entry name" value="Carbonic anhydrase"/>
    <property type="match status" value="1"/>
</dbReference>
<feature type="chain" id="PRO_5014433087" description="carbonic anhydrase" evidence="7">
    <location>
        <begin position="28"/>
        <end position="279"/>
    </location>
</feature>
<dbReference type="GO" id="GO:0008270">
    <property type="term" value="F:zinc ion binding"/>
    <property type="evidence" value="ECO:0007669"/>
    <property type="project" value="InterPro"/>
</dbReference>
<reference evidence="10" key="1">
    <citation type="submission" date="2017-12" db="EMBL/GenBank/DDBJ databases">
        <authorList>
            <consortium name="DOE Joint Genome Institute"/>
            <person name="Mondo S.J."/>
            <person name="Kjaerbolling I."/>
            <person name="Vesth T.C."/>
            <person name="Frisvad J.C."/>
            <person name="Nybo J.L."/>
            <person name="Theobald S."/>
            <person name="Kuo A."/>
            <person name="Bowyer P."/>
            <person name="Matsuda Y."/>
            <person name="Lyhne E.K."/>
            <person name="Kogle M.E."/>
            <person name="Clum A."/>
            <person name="Lipzen A."/>
            <person name="Salamov A."/>
            <person name="Ngan C.Y."/>
            <person name="Daum C."/>
            <person name="Chiniquy J."/>
            <person name="Barry K."/>
            <person name="LaButti K."/>
            <person name="Haridas S."/>
            <person name="Simmons B.A."/>
            <person name="Magnuson J.K."/>
            <person name="Mortensen U.H."/>
            <person name="Larsen T.O."/>
            <person name="Grigoriev I.V."/>
            <person name="Baker S.E."/>
            <person name="Andersen M.R."/>
            <person name="Nordberg H.P."/>
            <person name="Cantor M.N."/>
            <person name="Hua S.X."/>
        </authorList>
    </citation>
    <scope>NUCLEOTIDE SEQUENCE [LARGE SCALE GENOMIC DNA]</scope>
    <source>
        <strain evidence="10">IBT 19404</strain>
    </source>
</reference>
<organism evidence="9 10">
    <name type="scientific">Aspergillus taichungensis</name>
    <dbReference type="NCBI Taxonomy" id="482145"/>
    <lineage>
        <taxon>Eukaryota</taxon>
        <taxon>Fungi</taxon>
        <taxon>Dikarya</taxon>
        <taxon>Ascomycota</taxon>
        <taxon>Pezizomycotina</taxon>
        <taxon>Eurotiomycetes</taxon>
        <taxon>Eurotiomycetidae</taxon>
        <taxon>Eurotiales</taxon>
        <taxon>Aspergillaceae</taxon>
        <taxon>Aspergillus</taxon>
        <taxon>Aspergillus subgen. Circumdati</taxon>
    </lineage>
</organism>
<sequence>MLETMECKLTPNIKLATVLSLAAAVSAYSCIPPEKPAGPEGHAHTFNFNYEGETGPLNWHHIDPANSACAHGKHQSPIDINSNSVALAPRGSVRINIPEAPTAKLENLGSGLEVVLTNGSLTTPNGNYQLAQFHWHTPSEHRVNQQHSPMEAHFVFKDAENRIAVVGFLIELSEIGSSTCLFDSIFSLTHAVYHPGEYVHTGPLDFTQINHHLDLNPPYQYSGSLTTPPCTEGVSWYVSSQPMLLSVQSYNKVKRLLKFNARYIQNTLGAENLLQVSED</sequence>
<evidence type="ECO:0000256" key="1">
    <source>
        <dbReference type="ARBA" id="ARBA00010718"/>
    </source>
</evidence>
<accession>A0A2J5I9Q0</accession>
<dbReference type="PANTHER" id="PTHR18952:SF265">
    <property type="entry name" value="CARBONIC ANHYDRASE"/>
    <property type="match status" value="1"/>
</dbReference>
<proteinExistence type="inferred from homology"/>
<dbReference type="InterPro" id="IPR023561">
    <property type="entry name" value="Carbonic_anhydrase_a-class"/>
</dbReference>
<keyword evidence="3" id="KW-0479">Metal-binding</keyword>
<dbReference type="AlphaFoldDB" id="A0A2J5I9Q0"/>
<evidence type="ECO:0000313" key="9">
    <source>
        <dbReference type="EMBL" id="PLN86802.1"/>
    </source>
</evidence>
<keyword evidence="10" id="KW-1185">Reference proteome</keyword>
<evidence type="ECO:0000259" key="8">
    <source>
        <dbReference type="PROSITE" id="PS51144"/>
    </source>
</evidence>
<comment type="similarity">
    <text evidence="1">Belongs to the alpha-carbonic anhydrase family.</text>
</comment>